<keyword evidence="1" id="KW-0175">Coiled coil</keyword>
<keyword evidence="4" id="KW-1185">Reference proteome</keyword>
<dbReference type="OrthoDB" id="10255522at2759"/>
<sequence>MSEFLDTGNSGADNRPQSSTDQEELPNVDSREDLFVDAPDELNDHKEGGTRTPITEFASPNVAHLEEKRTEVAKQFDEMQNNDSDHFVDEIERLQASLDAAVDEKEKLEEEVEVLAMEVHMKDEEIEGLHAKVTSSVPEAEKDVYAEKHRKCEVAMERILAALGSVIDQGDVSGDSDGEQTDLVEKSTLALIEKYNQVHIEVNQLRQCLTKAEYDNGVQDFGTVFVAARDELFELRRREAELIEKIGLLENDNRKLLEQVENEKSAAEMLNSELGNAKTEVEQEKMKCANAKEKLSLAVTKGKSLVQQRDALKQSLVDKTSELDKCLVELREKTSALEAAELQKEELVKSENLVASLQESLSQKTLILETFEHILSHLDVPEELQSADIVERVRWLANERNELKGVSLDFSRLRDTICAIDLPENVSFSDLDSRMAWLKESFYRAKDDINMLQNELCRTKEAASNEIDKLSVLLSTVQQEKDCIKEELDHLRIKNDEIVAKVEHIELDKDHLSDSLAAELTVKDKIQKELDDLTNKYENVVEKVHQLSSEKDQMLQLLVEGSRKVMGDQDGIEETYSNLPMLIDRCLEKIQEQTSPSVEIPIVDAALFDKYQFLLYVRDLELMIYKELLEEDMMVRSQLNDLSNLFKVTSQELFALKEDKDVLQKDLERSEEKSGLLREKLTMAVKKGKGLVQERENLKVLLEEKKSEIEKLRLELQQEESRVAECTGKISTLSADLERIPMLESNLASMKEEKDQFEKFLFESNSKLQRVVESIDRIVIPVDSAFLEPVEKLNLLAGYIDDCQTAKTQTELELREVKEEASTLAGRLAEAQATIDSCQTEKTQTEQELREVKEESSILVGKLAEGQATMKLVLEEALAVGKNQLSQLAEEKEEMEIGKKTVEMELQKAIEETHSLTNKLAEACEARKSLEEALSLAENKISLLISEKEEVQGSKAASEIEVETAREEVASQTSRLTEAYNTIKSLEKALSLAEMTVASLTEQSNNAQVEITNLDNELQKLKHETESQTSQLTDAGKTIKSLEDALVKAENDFSALLDDKRTADQEVSTLNSKLDACMEELAGSSGSLASRSIELIGHLNNLQMLAKDQSLLSTMQQCFDRNLERLKDLDLTIKNTREHLFDKDLELLQGYPLIEDIASLQRQFSDDTDNTLNTEMENDEANAINADDVSSCFRRVMEVFQLRNKILADRFEGFSSFLDESLAALLRKLQVTEDEVKRMAKIKQEYGQKELDSLTSKYEKVVEKVHQLSSEKDQMIQLLVEGSGIVMGDQEGIEETSSNIPMLVDRCLKKIKEQTSASLEVPFVDAELFEHFQSLLYVRDLELMLCEEILEEDMLLRSQLNDLSNKFRVTSQELFALKEEKDVLQKDLELSEEKSGLLREKLSMAVKKGKGLVQDRDKLKVILEEKKSEIEKLRLELQQEESRVAECTGQISTLSADLVRIPKLESNLASMKEEKDQLEKFLFESNGKLQRVVESINRIVIPVDSAFLDSVEKLNLLAGYIDDCQISKTQTEQELREVKEEASTLADKLAEAQATIDYCQTAKTQTEQGLREEAGILAGKLAEAQATIDYCQTTKAQTEQELKEVKEETTILAGKLAKASILAVKLTEAQATMKLLEDSLAIAKDDLSQLAEEKKEMEIDKNNTEIELQKAIEERNVSQSRVLKLESDVGELEDSCREEKLKIEECQAKEDRWKEKEAELLSSYNDLLMKEKEAEEPLLSASQARTLLKKLSGIEIPLVESDDLEPHSSADVKKLFSVIGSFTDLRNQLNLLSYEKEELKSMLSRQNFEIEHLKEEIGTHVTNKPDLEQMETELSEVTLGLEKIIVVLGGKEFIGGQNPVGIKTLLPVLEKQVNTVLLEAENSKSKAEELGTKLAGSQKAVNELSTKVKLLEDSMQGKTVLPENVQERGIFEAPSASTGSEISEIEDPGSYGKNTIPPVPLAPHVRSMRKGSTDHLTLNIEPESVRLINSEETDEQKGHLFKPLNTSGLVPKQGKLVADRVDGLWVSSGQVLSSRPRARLGLIAYCLLLHIWLLGTIL</sequence>
<feature type="coiled-coil region" evidence="1">
    <location>
        <begin position="1588"/>
        <end position="1716"/>
    </location>
</feature>
<feature type="coiled-coil region" evidence="1">
    <location>
        <begin position="323"/>
        <end position="360"/>
    </location>
</feature>
<feature type="coiled-coil region" evidence="1">
    <location>
        <begin position="239"/>
        <end position="294"/>
    </location>
</feature>
<evidence type="ECO:0000256" key="1">
    <source>
        <dbReference type="SAM" id="Coils"/>
    </source>
</evidence>
<feature type="coiled-coil region" evidence="1">
    <location>
        <begin position="885"/>
        <end position="1059"/>
    </location>
</feature>
<protein>
    <submittedName>
        <fullName evidence="3">Uncharacterized protein</fullName>
    </submittedName>
</protein>
<dbReference type="SUPFAM" id="SSF46579">
    <property type="entry name" value="Prefoldin"/>
    <property type="match status" value="1"/>
</dbReference>
<feature type="coiled-coil region" evidence="1">
    <location>
        <begin position="800"/>
        <end position="855"/>
    </location>
</feature>
<dbReference type="Proteomes" id="UP001165190">
    <property type="component" value="Unassembled WGS sequence"/>
</dbReference>
<dbReference type="PANTHER" id="PTHR43939">
    <property type="entry name" value="COILED-COIL DOMAIN-CONTAINING PROTEIN 158"/>
    <property type="match status" value="1"/>
</dbReference>
<name>A0A9W7M6T3_HIBTR</name>
<feature type="coiled-coil region" evidence="1">
    <location>
        <begin position="62"/>
        <end position="125"/>
    </location>
</feature>
<accession>A0A9W7M6T3</accession>
<organism evidence="3 4">
    <name type="scientific">Hibiscus trionum</name>
    <name type="common">Flower of an hour</name>
    <dbReference type="NCBI Taxonomy" id="183268"/>
    <lineage>
        <taxon>Eukaryota</taxon>
        <taxon>Viridiplantae</taxon>
        <taxon>Streptophyta</taxon>
        <taxon>Embryophyta</taxon>
        <taxon>Tracheophyta</taxon>
        <taxon>Spermatophyta</taxon>
        <taxon>Magnoliopsida</taxon>
        <taxon>eudicotyledons</taxon>
        <taxon>Gunneridae</taxon>
        <taxon>Pentapetalae</taxon>
        <taxon>rosids</taxon>
        <taxon>malvids</taxon>
        <taxon>Malvales</taxon>
        <taxon>Malvaceae</taxon>
        <taxon>Malvoideae</taxon>
        <taxon>Hibiscus</taxon>
    </lineage>
</organism>
<feature type="coiled-coil region" evidence="1">
    <location>
        <begin position="460"/>
        <end position="550"/>
    </location>
</feature>
<feature type="coiled-coil region" evidence="1">
    <location>
        <begin position="1222"/>
        <end position="1271"/>
    </location>
</feature>
<feature type="region of interest" description="Disordered" evidence="2">
    <location>
        <begin position="1"/>
        <end position="55"/>
    </location>
</feature>
<proteinExistence type="predicted"/>
<dbReference type="PANTHER" id="PTHR43939:SF68">
    <property type="entry name" value="CENTROSOMAL PROTEIN OF 290 KDA-LIKE"/>
    <property type="match status" value="1"/>
</dbReference>
<comment type="caution">
    <text evidence="3">The sequence shown here is derived from an EMBL/GenBank/DDBJ whole genome shotgun (WGS) entry which is preliminary data.</text>
</comment>
<dbReference type="EMBL" id="BSYR01000022">
    <property type="protein sequence ID" value="GMI87725.1"/>
    <property type="molecule type" value="Genomic_DNA"/>
</dbReference>
<evidence type="ECO:0000256" key="2">
    <source>
        <dbReference type="SAM" id="MobiDB-lite"/>
    </source>
</evidence>
<evidence type="ECO:0000313" key="4">
    <source>
        <dbReference type="Proteomes" id="UP001165190"/>
    </source>
</evidence>
<feature type="compositionally biased region" description="Polar residues" evidence="2">
    <location>
        <begin position="7"/>
        <end position="20"/>
    </location>
</feature>
<feature type="coiled-coil region" evidence="1">
    <location>
        <begin position="1374"/>
        <end position="1481"/>
    </location>
</feature>
<feature type="coiled-coil region" evidence="1">
    <location>
        <begin position="1521"/>
        <end position="1555"/>
    </location>
</feature>
<evidence type="ECO:0000313" key="3">
    <source>
        <dbReference type="EMBL" id="GMI87725.1"/>
    </source>
</evidence>
<dbReference type="Gene3D" id="1.10.287.1490">
    <property type="match status" value="2"/>
</dbReference>
<feature type="coiled-coil region" evidence="1">
    <location>
        <begin position="653"/>
        <end position="729"/>
    </location>
</feature>
<gene>
    <name evidence="3" type="ORF">HRI_002441800</name>
</gene>
<reference evidence="3" key="1">
    <citation type="submission" date="2023-05" db="EMBL/GenBank/DDBJ databases">
        <title>Genome and transcriptome analyses reveal genes involved in the formation of fine ridges on petal epidermal cells in Hibiscus trionum.</title>
        <authorList>
            <person name="Koshimizu S."/>
            <person name="Masuda S."/>
            <person name="Ishii T."/>
            <person name="Shirasu K."/>
            <person name="Hoshino A."/>
            <person name="Arita M."/>
        </authorList>
    </citation>
    <scope>NUCLEOTIDE SEQUENCE</scope>
    <source>
        <strain evidence="3">Hamamatsu line</strain>
    </source>
</reference>